<evidence type="ECO:0000313" key="3">
    <source>
        <dbReference type="Proteomes" id="UP000324233"/>
    </source>
</evidence>
<name>A0A5B9WAV1_9BACT</name>
<evidence type="ECO:0000256" key="1">
    <source>
        <dbReference type="SAM" id="MobiDB-lite"/>
    </source>
</evidence>
<reference evidence="2 3" key="1">
    <citation type="submission" date="2019-08" db="EMBL/GenBank/DDBJ databases">
        <title>Deep-cultivation of Planctomycetes and their phenomic and genomic characterization uncovers novel biology.</title>
        <authorList>
            <person name="Wiegand S."/>
            <person name="Jogler M."/>
            <person name="Boedeker C."/>
            <person name="Pinto D."/>
            <person name="Vollmers J."/>
            <person name="Rivas-Marin E."/>
            <person name="Kohn T."/>
            <person name="Peeters S.H."/>
            <person name="Heuer A."/>
            <person name="Rast P."/>
            <person name="Oberbeckmann S."/>
            <person name="Bunk B."/>
            <person name="Jeske O."/>
            <person name="Meyerdierks A."/>
            <person name="Storesund J.E."/>
            <person name="Kallscheuer N."/>
            <person name="Luecker S."/>
            <person name="Lage O.M."/>
            <person name="Pohl T."/>
            <person name="Merkel B.J."/>
            <person name="Hornburger P."/>
            <person name="Mueller R.-W."/>
            <person name="Bruemmer F."/>
            <person name="Labrenz M."/>
            <person name="Spormann A.M."/>
            <person name="Op den Camp H."/>
            <person name="Overmann J."/>
            <person name="Amann R."/>
            <person name="Jetten M.S.M."/>
            <person name="Mascher T."/>
            <person name="Medema M.H."/>
            <person name="Devos D.P."/>
            <person name="Kaster A.-K."/>
            <person name="Ovreas L."/>
            <person name="Rohde M."/>
            <person name="Galperin M.Y."/>
            <person name="Jogler C."/>
        </authorList>
    </citation>
    <scope>NUCLEOTIDE SEQUENCE [LARGE SCALE GENOMIC DNA]</scope>
    <source>
        <strain evidence="2 3">OJF2</strain>
    </source>
</reference>
<feature type="region of interest" description="Disordered" evidence="1">
    <location>
        <begin position="1"/>
        <end position="29"/>
    </location>
</feature>
<feature type="region of interest" description="Disordered" evidence="1">
    <location>
        <begin position="126"/>
        <end position="168"/>
    </location>
</feature>
<protein>
    <submittedName>
        <fullName evidence="2">Uncharacterized protein</fullName>
    </submittedName>
</protein>
<feature type="compositionally biased region" description="Basic and acidic residues" evidence="1">
    <location>
        <begin position="13"/>
        <end position="28"/>
    </location>
</feature>
<accession>A0A5B9WAV1</accession>
<keyword evidence="3" id="KW-1185">Reference proteome</keyword>
<feature type="compositionally biased region" description="Polar residues" evidence="1">
    <location>
        <begin position="158"/>
        <end position="168"/>
    </location>
</feature>
<dbReference type="RefSeq" id="WP_148597131.1">
    <property type="nucleotide sequence ID" value="NZ_CP042997.1"/>
</dbReference>
<evidence type="ECO:0000313" key="2">
    <source>
        <dbReference type="EMBL" id="QEH37597.1"/>
    </source>
</evidence>
<gene>
    <name evidence="2" type="ORF">OJF2_61880</name>
</gene>
<dbReference type="EMBL" id="CP042997">
    <property type="protein sequence ID" value="QEH37597.1"/>
    <property type="molecule type" value="Genomic_DNA"/>
</dbReference>
<dbReference type="OrthoDB" id="271457at2"/>
<proteinExistence type="predicted"/>
<sequence length="168" mass="18140">MGEWEEVCAGDEVGGRQAEETGRGRRESPAYFQLEAPRDLPRLEAWRGLKSVGVAIGEAVRDGGVADEVRYDINGLPVEPDAVSFVVMSEIRCVNLPDTRTNVPTAFASDMHRRNASTLSLAAKMSATPPRVPSRWKAAADASTASFRSGTGRDRVAISTSRQPEVVP</sequence>
<dbReference type="Proteomes" id="UP000324233">
    <property type="component" value="Chromosome"/>
</dbReference>
<dbReference type="AlphaFoldDB" id="A0A5B9WAV1"/>
<dbReference type="KEGG" id="agv:OJF2_61880"/>
<organism evidence="2 3">
    <name type="scientific">Aquisphaera giovannonii</name>
    <dbReference type="NCBI Taxonomy" id="406548"/>
    <lineage>
        <taxon>Bacteria</taxon>
        <taxon>Pseudomonadati</taxon>
        <taxon>Planctomycetota</taxon>
        <taxon>Planctomycetia</taxon>
        <taxon>Isosphaerales</taxon>
        <taxon>Isosphaeraceae</taxon>
        <taxon>Aquisphaera</taxon>
    </lineage>
</organism>